<evidence type="ECO:0000313" key="6">
    <source>
        <dbReference type="EMBL" id="SDE66476.1"/>
    </source>
</evidence>
<dbReference type="STRING" id="57664.SAMN05661003_1235"/>
<dbReference type="GO" id="GO:0006508">
    <property type="term" value="P:proteolysis"/>
    <property type="evidence" value="ECO:0007669"/>
    <property type="project" value="UniProtKB-KW"/>
</dbReference>
<dbReference type="Proteomes" id="UP000243205">
    <property type="component" value="Unassembled WGS sequence"/>
</dbReference>
<keyword evidence="4" id="KW-0788">Thiol protease</keyword>
<dbReference type="Pfam" id="PF12913">
    <property type="entry name" value="SH3_6"/>
    <property type="match status" value="1"/>
</dbReference>
<protein>
    <submittedName>
        <fullName evidence="6">NlpC/P60 family protein</fullName>
    </submittedName>
</protein>
<evidence type="ECO:0000313" key="7">
    <source>
        <dbReference type="Proteomes" id="UP000243205"/>
    </source>
</evidence>
<dbReference type="Gene3D" id="3.90.1720.10">
    <property type="entry name" value="endopeptidase domain like (from Nostoc punctiforme)"/>
    <property type="match status" value="1"/>
</dbReference>
<keyword evidence="7" id="KW-1185">Reference proteome</keyword>
<dbReference type="AlphaFoldDB" id="A0A1G7ESM7"/>
<dbReference type="EMBL" id="FNAQ01000023">
    <property type="protein sequence ID" value="SDE66476.1"/>
    <property type="molecule type" value="Genomic_DNA"/>
</dbReference>
<evidence type="ECO:0000259" key="5">
    <source>
        <dbReference type="PROSITE" id="PS51935"/>
    </source>
</evidence>
<sequence length="465" mass="51304">MPPLGISPKPREGLRLQVFWDSVPPLLALLLVLLLAGCQARLAGLEPRDVRELPQRPSAYLPAATADQPLLTPDQQQERLAQFRARYFAAWQWQAGEQPGLQDEGLFWALDWLQRGTAYGENLRPLAAERCAQLVARTAVADYPSLWRPAISVARCEVRALPTARPLLGDPAQAGSGFPFDLLQHGVLPPATPLRVTHQSPDGSWLLVETALLQGWVPAQQVAWVDEELMAWLVAAPLAVILRDEQSLHDGQGRYRGQVGLATLLPLAPEPEMLLLPLADALGWARLVPVRRPAAAQDFPLPLTAARLAALADSLMGQPYGWGELYGNRDCSALVRDLFVPFGLWLPRNSAAQARAGQVVELKHLDPAQREQALLQHGQPFVTLVHLPGHILLYLGAHQGRAALLHNLWGLRTRDLWGREGRWRVGRSLISSLQPGLEQDGLLLRIGDLRQRVERLTLLLVPPSP</sequence>
<dbReference type="SUPFAM" id="SSF54001">
    <property type="entry name" value="Cysteine proteinases"/>
    <property type="match status" value="1"/>
</dbReference>
<evidence type="ECO:0000256" key="4">
    <source>
        <dbReference type="ARBA" id="ARBA00022807"/>
    </source>
</evidence>
<dbReference type="InterPro" id="IPR039439">
    <property type="entry name" value="SH3b1_dom"/>
</dbReference>
<dbReference type="InterPro" id="IPR038765">
    <property type="entry name" value="Papain-like_cys_pep_sf"/>
</dbReference>
<dbReference type="Pfam" id="PF00877">
    <property type="entry name" value="NLPC_P60"/>
    <property type="match status" value="1"/>
</dbReference>
<organism evidence="6 7">
    <name type="scientific">Desulfuromonas thiophila</name>
    <dbReference type="NCBI Taxonomy" id="57664"/>
    <lineage>
        <taxon>Bacteria</taxon>
        <taxon>Pseudomonadati</taxon>
        <taxon>Thermodesulfobacteriota</taxon>
        <taxon>Desulfuromonadia</taxon>
        <taxon>Desulfuromonadales</taxon>
        <taxon>Desulfuromonadaceae</taxon>
        <taxon>Desulfuromonas</taxon>
    </lineage>
</organism>
<dbReference type="PIRSF" id="PIRSF019015">
    <property type="entry name" value="P60_peptidase_YkfC"/>
    <property type="match status" value="1"/>
</dbReference>
<evidence type="ECO:0000256" key="2">
    <source>
        <dbReference type="ARBA" id="ARBA00022670"/>
    </source>
</evidence>
<proteinExistence type="inferred from homology"/>
<dbReference type="OrthoDB" id="9799970at2"/>
<keyword evidence="3" id="KW-0378">Hydrolase</keyword>
<comment type="similarity">
    <text evidence="1">Belongs to the peptidase C40 family.</text>
</comment>
<dbReference type="Pfam" id="PF12912">
    <property type="entry name" value="N_NLPC_P60"/>
    <property type="match status" value="1"/>
</dbReference>
<keyword evidence="2" id="KW-0645">Protease</keyword>
<gene>
    <name evidence="6" type="ORF">SAMN05661003_1235</name>
</gene>
<dbReference type="InterPro" id="IPR000064">
    <property type="entry name" value="NLP_P60_dom"/>
</dbReference>
<feature type="domain" description="NlpC/P60" evidence="5">
    <location>
        <begin position="302"/>
        <end position="434"/>
    </location>
</feature>
<evidence type="ECO:0000256" key="1">
    <source>
        <dbReference type="ARBA" id="ARBA00007074"/>
    </source>
</evidence>
<evidence type="ECO:0000256" key="3">
    <source>
        <dbReference type="ARBA" id="ARBA00022801"/>
    </source>
</evidence>
<dbReference type="InterPro" id="IPR025606">
    <property type="entry name" value="NLPC/P60_N_dom"/>
</dbReference>
<dbReference type="InterPro" id="IPR027017">
    <property type="entry name" value="P60_peptidase_YkfC"/>
</dbReference>
<name>A0A1G7ESM7_9BACT</name>
<dbReference type="GO" id="GO:0008234">
    <property type="term" value="F:cysteine-type peptidase activity"/>
    <property type="evidence" value="ECO:0007669"/>
    <property type="project" value="UniProtKB-KW"/>
</dbReference>
<accession>A0A1G7ESM7</accession>
<reference evidence="7" key="1">
    <citation type="submission" date="2016-10" db="EMBL/GenBank/DDBJ databases">
        <authorList>
            <person name="Varghese N."/>
            <person name="Submissions S."/>
        </authorList>
    </citation>
    <scope>NUCLEOTIDE SEQUENCE [LARGE SCALE GENOMIC DNA]</scope>
    <source>
        <strain evidence="7">DSM 8987</strain>
    </source>
</reference>
<dbReference type="PROSITE" id="PS51935">
    <property type="entry name" value="NLPC_P60"/>
    <property type="match status" value="1"/>
</dbReference>